<name>A0A9W4DIY2_9ACTN</name>
<sequence length="205" mass="21612">MSMTEISGSSENEARAGTDPRRALFKAVALAGDTVAAVRPEQYGNTSPCPDYSARQLAQHLVAVLRRVSVAGSGGHPFTVPSFAEDVREDEWQKAWEDGVRDAEAVWSDPAVLGKSIELGFATVPGAAACIVYATELSLHTWDLAQATGQAPAWDAEALAAPVAAMRHAVPAEPRGGPVPFGPVVEVPTDAPLIDQLAGWYGRQP</sequence>
<dbReference type="Proteomes" id="UP001152519">
    <property type="component" value="Unassembled WGS sequence"/>
</dbReference>
<evidence type="ECO:0000259" key="1">
    <source>
        <dbReference type="Pfam" id="PF11716"/>
    </source>
</evidence>
<dbReference type="InterPro" id="IPR017517">
    <property type="entry name" value="Maleyloyr_isom"/>
</dbReference>
<dbReference type="NCBIfam" id="TIGR03083">
    <property type="entry name" value="maleylpyruvate isomerase family mycothiol-dependent enzyme"/>
    <property type="match status" value="1"/>
</dbReference>
<protein>
    <recommendedName>
        <fullName evidence="1">Mycothiol-dependent maleylpyruvate isomerase metal-binding domain-containing protein</fullName>
    </recommendedName>
</protein>
<dbReference type="AlphaFoldDB" id="A0A9W4DIY2"/>
<organism evidence="2 3">
    <name type="scientific">Actinacidiphila cocklensis</name>
    <dbReference type="NCBI Taxonomy" id="887465"/>
    <lineage>
        <taxon>Bacteria</taxon>
        <taxon>Bacillati</taxon>
        <taxon>Actinomycetota</taxon>
        <taxon>Actinomycetes</taxon>
        <taxon>Kitasatosporales</taxon>
        <taxon>Streptomycetaceae</taxon>
        <taxon>Actinacidiphila</taxon>
    </lineage>
</organism>
<proteinExistence type="predicted"/>
<keyword evidence="3" id="KW-1185">Reference proteome</keyword>
<dbReference type="NCBIfam" id="TIGR03086">
    <property type="entry name" value="TIGR03086 family metal-binding protein"/>
    <property type="match status" value="1"/>
</dbReference>
<gene>
    <name evidence="2" type="ORF">SCOCK_10346</name>
</gene>
<dbReference type="InterPro" id="IPR034660">
    <property type="entry name" value="DinB/YfiT-like"/>
</dbReference>
<comment type="caution">
    <text evidence="2">The sequence shown here is derived from an EMBL/GenBank/DDBJ whole genome shotgun (WGS) entry which is preliminary data.</text>
</comment>
<dbReference type="Pfam" id="PF11716">
    <property type="entry name" value="MDMPI_N"/>
    <property type="match status" value="1"/>
</dbReference>
<dbReference type="SUPFAM" id="SSF109854">
    <property type="entry name" value="DinB/YfiT-like putative metalloenzymes"/>
    <property type="match status" value="1"/>
</dbReference>
<reference evidence="2" key="1">
    <citation type="submission" date="2021-05" db="EMBL/GenBank/DDBJ databases">
        <authorList>
            <person name="Arsene-Ploetze F."/>
        </authorList>
    </citation>
    <scope>NUCLEOTIDE SEQUENCE</scope>
    <source>
        <strain evidence="2">DSM 42138</strain>
    </source>
</reference>
<dbReference type="InterPro" id="IPR024344">
    <property type="entry name" value="MDMPI_metal-binding"/>
</dbReference>
<evidence type="ECO:0000313" key="3">
    <source>
        <dbReference type="Proteomes" id="UP001152519"/>
    </source>
</evidence>
<dbReference type="GO" id="GO:0046872">
    <property type="term" value="F:metal ion binding"/>
    <property type="evidence" value="ECO:0007669"/>
    <property type="project" value="InterPro"/>
</dbReference>
<feature type="domain" description="Mycothiol-dependent maleylpyruvate isomerase metal-binding" evidence="1">
    <location>
        <begin position="32"/>
        <end position="145"/>
    </location>
</feature>
<dbReference type="InterPro" id="IPR017520">
    <property type="entry name" value="CHP03086"/>
</dbReference>
<evidence type="ECO:0000313" key="2">
    <source>
        <dbReference type="EMBL" id="CAG6390878.1"/>
    </source>
</evidence>
<dbReference type="EMBL" id="CAJSLV010000001">
    <property type="protein sequence ID" value="CAG6390878.1"/>
    <property type="molecule type" value="Genomic_DNA"/>
</dbReference>
<accession>A0A9W4DIY2</accession>